<dbReference type="PRINTS" id="PR00502">
    <property type="entry name" value="NUDIXFAMILY"/>
</dbReference>
<reference evidence="7" key="1">
    <citation type="journal article" date="2019" name="Int. J. Syst. Evol. Microbiol.">
        <title>The Global Catalogue of Microorganisms (GCM) 10K type strain sequencing project: providing services to taxonomists for standard genome sequencing and annotation.</title>
        <authorList>
            <consortium name="The Broad Institute Genomics Platform"/>
            <consortium name="The Broad Institute Genome Sequencing Center for Infectious Disease"/>
            <person name="Wu L."/>
            <person name="Ma J."/>
        </authorList>
    </citation>
    <scope>NUCLEOTIDE SEQUENCE [LARGE SCALE GENOMIC DNA]</scope>
    <source>
        <strain evidence="7">JCM 18303</strain>
    </source>
</reference>
<comment type="cofactor">
    <cofactor evidence="1">
        <name>Mg(2+)</name>
        <dbReference type="ChEBI" id="CHEBI:18420"/>
    </cofactor>
</comment>
<keyword evidence="7" id="KW-1185">Reference proteome</keyword>
<evidence type="ECO:0000256" key="1">
    <source>
        <dbReference type="ARBA" id="ARBA00001946"/>
    </source>
</evidence>
<dbReference type="SUPFAM" id="SSF55811">
    <property type="entry name" value="Nudix"/>
    <property type="match status" value="1"/>
</dbReference>
<comment type="caution">
    <text evidence="6">The sequence shown here is derived from an EMBL/GenBank/DDBJ whole genome shotgun (WGS) entry which is preliminary data.</text>
</comment>
<dbReference type="PROSITE" id="PS00893">
    <property type="entry name" value="NUDIX_BOX"/>
    <property type="match status" value="1"/>
</dbReference>
<feature type="domain" description="Nudix hydrolase" evidence="5">
    <location>
        <begin position="19"/>
        <end position="150"/>
    </location>
</feature>
<dbReference type="RefSeq" id="WP_185063232.1">
    <property type="nucleotide sequence ID" value="NZ_BAABJP010000063.1"/>
</dbReference>
<evidence type="ECO:0000256" key="4">
    <source>
        <dbReference type="RuleBase" id="RU003476"/>
    </source>
</evidence>
<dbReference type="PANTHER" id="PTHR43046">
    <property type="entry name" value="GDP-MANNOSE MANNOSYL HYDROLASE"/>
    <property type="match status" value="1"/>
</dbReference>
<keyword evidence="3 4" id="KW-0378">Hydrolase</keyword>
<evidence type="ECO:0000259" key="5">
    <source>
        <dbReference type="PROSITE" id="PS51462"/>
    </source>
</evidence>
<evidence type="ECO:0000313" key="6">
    <source>
        <dbReference type="EMBL" id="GAA5174956.1"/>
    </source>
</evidence>
<dbReference type="Gene3D" id="3.90.79.10">
    <property type="entry name" value="Nucleoside Triphosphate Pyrophosphohydrolase"/>
    <property type="match status" value="1"/>
</dbReference>
<sequence>MTGRRIDYFDDPNAPTATRIIPGVSVAVTDDSGRLLMIRRSDNDFWAIPGGAQEVGETPVEAARREVREETGIICEITGLIGVFSNPRNVVEFTSNGEVRQEFSILFAGRVAGGEMTTSEESLEVAWHARSEITELPMTAAQQRRIRQFLVFDGTPYIE</sequence>
<proteinExistence type="inferred from homology"/>
<protein>
    <submittedName>
        <fullName evidence="6">NUDIX domain-containing protein</fullName>
    </submittedName>
</protein>
<comment type="similarity">
    <text evidence="2 4">Belongs to the Nudix hydrolase family.</text>
</comment>
<organism evidence="6 7">
    <name type="scientific">Pseudonocardia eucalypti</name>
    <dbReference type="NCBI Taxonomy" id="648755"/>
    <lineage>
        <taxon>Bacteria</taxon>
        <taxon>Bacillati</taxon>
        <taxon>Actinomycetota</taxon>
        <taxon>Actinomycetes</taxon>
        <taxon>Pseudonocardiales</taxon>
        <taxon>Pseudonocardiaceae</taxon>
        <taxon>Pseudonocardia</taxon>
    </lineage>
</organism>
<dbReference type="Pfam" id="PF00293">
    <property type="entry name" value="NUDIX"/>
    <property type="match status" value="1"/>
</dbReference>
<name>A0ABP9RD66_9PSEU</name>
<dbReference type="PANTHER" id="PTHR43046:SF16">
    <property type="entry name" value="ADP-RIBOSE PYROPHOSPHATASE YJHB-RELATED"/>
    <property type="match status" value="1"/>
</dbReference>
<evidence type="ECO:0000256" key="3">
    <source>
        <dbReference type="ARBA" id="ARBA00022801"/>
    </source>
</evidence>
<evidence type="ECO:0000256" key="2">
    <source>
        <dbReference type="ARBA" id="ARBA00005582"/>
    </source>
</evidence>
<dbReference type="EMBL" id="BAABJP010000063">
    <property type="protein sequence ID" value="GAA5174956.1"/>
    <property type="molecule type" value="Genomic_DNA"/>
</dbReference>
<dbReference type="InterPro" id="IPR020084">
    <property type="entry name" value="NUDIX_hydrolase_CS"/>
</dbReference>
<evidence type="ECO:0000313" key="7">
    <source>
        <dbReference type="Proteomes" id="UP001428817"/>
    </source>
</evidence>
<dbReference type="PROSITE" id="PS51462">
    <property type="entry name" value="NUDIX"/>
    <property type="match status" value="1"/>
</dbReference>
<dbReference type="Proteomes" id="UP001428817">
    <property type="component" value="Unassembled WGS sequence"/>
</dbReference>
<accession>A0ABP9RD66</accession>
<dbReference type="InterPro" id="IPR015797">
    <property type="entry name" value="NUDIX_hydrolase-like_dom_sf"/>
</dbReference>
<gene>
    <name evidence="6" type="ORF">GCM10023321_79920</name>
</gene>
<dbReference type="InterPro" id="IPR020476">
    <property type="entry name" value="Nudix_hydrolase"/>
</dbReference>
<dbReference type="InterPro" id="IPR000086">
    <property type="entry name" value="NUDIX_hydrolase_dom"/>
</dbReference>